<keyword evidence="2 5" id="KW-0812">Transmembrane</keyword>
<sequence length="400" mass="47113">MKSQIKENLFDYLLYALILILPFSQAIPNIILVLISLLFLKDLTFNKIKETFFSPIIMLLFLIVYLSLKGLFFKTLTEDFLIYKGYFLTLWLLMVLQKVENWGQLKLFILLSINAMVVTSFFFIGNYYYHYHQLPFVNTEEVNSLLVQERPYAGFMAVLGFFLSFEFIKIFPKHKILFIADSIVMIVFVLLISARLSILTIFCVLIVYLLFYFKISIYKKIGSILLLILLLGSMFFINKNIAQRFFIKDNINKSLQEATDYEPRIVIWNCAKEMLQNNEFNFFFGFDSYKKISNNYLECYSSNIKNSSKRDYFLTIKFNSHNQIIDFFLIGGLIGLGLLFGFFFIMFYNVKDNFFETALLVSILFFFIVENVLYRQFGCYIFSIFVAMLVVKNPTVNDEN</sequence>
<keyword evidence="8" id="KW-1185">Reference proteome</keyword>
<evidence type="ECO:0000313" key="8">
    <source>
        <dbReference type="Proteomes" id="UP000245449"/>
    </source>
</evidence>
<dbReference type="PANTHER" id="PTHR37422">
    <property type="entry name" value="TEICHURONIC ACID BIOSYNTHESIS PROTEIN TUAE"/>
    <property type="match status" value="1"/>
</dbReference>
<evidence type="ECO:0000256" key="3">
    <source>
        <dbReference type="ARBA" id="ARBA00022989"/>
    </source>
</evidence>
<reference evidence="7 8" key="1">
    <citation type="submission" date="2018-04" db="EMBL/GenBank/DDBJ databases">
        <title>Flavobacterium sp. nov., isolated from glacier ice.</title>
        <authorList>
            <person name="Liu Q."/>
            <person name="Xin Y.-H."/>
        </authorList>
    </citation>
    <scope>NUCLEOTIDE SEQUENCE [LARGE SCALE GENOMIC DNA]</scope>
    <source>
        <strain evidence="7 8">RB1R5</strain>
    </source>
</reference>
<keyword evidence="3 5" id="KW-1133">Transmembrane helix</keyword>
<feature type="transmembrane region" description="Helical" evidence="5">
    <location>
        <begin position="217"/>
        <end position="237"/>
    </location>
</feature>
<proteinExistence type="predicted"/>
<evidence type="ECO:0000256" key="1">
    <source>
        <dbReference type="ARBA" id="ARBA00004141"/>
    </source>
</evidence>
<dbReference type="Pfam" id="PF04932">
    <property type="entry name" value="Wzy_C"/>
    <property type="match status" value="1"/>
</dbReference>
<dbReference type="OrthoDB" id="1424618at2"/>
<evidence type="ECO:0000256" key="4">
    <source>
        <dbReference type="ARBA" id="ARBA00023136"/>
    </source>
</evidence>
<dbReference type="GO" id="GO:0016020">
    <property type="term" value="C:membrane"/>
    <property type="evidence" value="ECO:0007669"/>
    <property type="project" value="UniProtKB-SubCell"/>
</dbReference>
<feature type="transmembrane region" description="Helical" evidence="5">
    <location>
        <begin position="52"/>
        <end position="68"/>
    </location>
</feature>
<feature type="transmembrane region" description="Helical" evidence="5">
    <location>
        <begin position="183"/>
        <end position="211"/>
    </location>
</feature>
<evidence type="ECO:0000256" key="5">
    <source>
        <dbReference type="SAM" id="Phobius"/>
    </source>
</evidence>
<feature type="domain" description="O-antigen ligase-related" evidence="6">
    <location>
        <begin position="183"/>
        <end position="339"/>
    </location>
</feature>
<dbReference type="InterPro" id="IPR007016">
    <property type="entry name" value="O-antigen_ligase-rel_domated"/>
</dbReference>
<dbReference type="RefSeq" id="WP_116723770.1">
    <property type="nucleotide sequence ID" value="NZ_QCZI01000002.1"/>
</dbReference>
<feature type="transmembrane region" description="Helical" evidence="5">
    <location>
        <begin position="108"/>
        <end position="129"/>
    </location>
</feature>
<dbReference type="InterPro" id="IPR051533">
    <property type="entry name" value="WaaL-like"/>
</dbReference>
<name>A0A2U1JNW5_9FLAO</name>
<evidence type="ECO:0000313" key="7">
    <source>
        <dbReference type="EMBL" id="PWA06870.1"/>
    </source>
</evidence>
<keyword evidence="4 5" id="KW-0472">Membrane</keyword>
<feature type="transmembrane region" description="Helical" evidence="5">
    <location>
        <begin position="152"/>
        <end position="171"/>
    </location>
</feature>
<feature type="transmembrane region" description="Helical" evidence="5">
    <location>
        <begin position="354"/>
        <end position="374"/>
    </location>
</feature>
<organism evidence="7 8">
    <name type="scientific">Flavobacterium psychrotolerans</name>
    <dbReference type="NCBI Taxonomy" id="2169410"/>
    <lineage>
        <taxon>Bacteria</taxon>
        <taxon>Pseudomonadati</taxon>
        <taxon>Bacteroidota</taxon>
        <taxon>Flavobacteriia</taxon>
        <taxon>Flavobacteriales</taxon>
        <taxon>Flavobacteriaceae</taxon>
        <taxon>Flavobacterium</taxon>
    </lineage>
</organism>
<gene>
    <name evidence="7" type="ORF">DB895_02490</name>
</gene>
<comment type="caution">
    <text evidence="7">The sequence shown here is derived from an EMBL/GenBank/DDBJ whole genome shotgun (WGS) entry which is preliminary data.</text>
</comment>
<comment type="subcellular location">
    <subcellularLocation>
        <location evidence="1">Membrane</location>
        <topology evidence="1">Multi-pass membrane protein</topology>
    </subcellularLocation>
</comment>
<feature type="transmembrane region" description="Helical" evidence="5">
    <location>
        <begin position="12"/>
        <end position="40"/>
    </location>
</feature>
<feature type="transmembrane region" description="Helical" evidence="5">
    <location>
        <begin position="80"/>
        <end position="96"/>
    </location>
</feature>
<accession>A0A2U1JNW5</accession>
<dbReference type="EMBL" id="QCZI01000002">
    <property type="protein sequence ID" value="PWA06870.1"/>
    <property type="molecule type" value="Genomic_DNA"/>
</dbReference>
<dbReference type="Proteomes" id="UP000245449">
    <property type="component" value="Unassembled WGS sequence"/>
</dbReference>
<feature type="transmembrane region" description="Helical" evidence="5">
    <location>
        <begin position="327"/>
        <end position="348"/>
    </location>
</feature>
<evidence type="ECO:0000256" key="2">
    <source>
        <dbReference type="ARBA" id="ARBA00022692"/>
    </source>
</evidence>
<dbReference type="AlphaFoldDB" id="A0A2U1JNW5"/>
<evidence type="ECO:0000259" key="6">
    <source>
        <dbReference type="Pfam" id="PF04932"/>
    </source>
</evidence>
<protein>
    <recommendedName>
        <fullName evidence="6">O-antigen ligase-related domain-containing protein</fullName>
    </recommendedName>
</protein>
<dbReference type="PANTHER" id="PTHR37422:SF13">
    <property type="entry name" value="LIPOPOLYSACCHARIDE BIOSYNTHESIS PROTEIN PA4999-RELATED"/>
    <property type="match status" value="1"/>
</dbReference>